<dbReference type="RefSeq" id="WP_093752285.1">
    <property type="nucleotide sequence ID" value="NZ_BSYN01000007.1"/>
</dbReference>
<dbReference type="Gene3D" id="1.10.1760.20">
    <property type="match status" value="1"/>
</dbReference>
<dbReference type="OrthoDB" id="2243651at2"/>
<keyword evidence="1" id="KW-1133">Transmembrane helix</keyword>
<protein>
    <submittedName>
        <fullName evidence="2">Tryptophan transporter TrpP</fullName>
    </submittedName>
</protein>
<keyword evidence="3" id="KW-1185">Reference proteome</keyword>
<accession>A0A1H2XJ73</accession>
<sequence length="171" mass="18476">MKLRKNILTTLLLAIGFILHQITPGILGGMKFDFLLIFMIVSLLLNPKFENVIFTGLLAGLLSAMTTSFPGGQLPNIIDKMVACLILFVIIKFFYQFKNNSIVVGVIGGIGTFISGTVFLGSARLMVGLPVPMNVLMRAVVLPTTLINGIGIVFIYGLVRRAIKLSGITSC</sequence>
<evidence type="ECO:0000256" key="1">
    <source>
        <dbReference type="SAM" id="Phobius"/>
    </source>
</evidence>
<dbReference type="Proteomes" id="UP000198828">
    <property type="component" value="Unassembled WGS sequence"/>
</dbReference>
<gene>
    <name evidence="2" type="ORF">SAMN05660923_01457</name>
</gene>
<reference evidence="2 3" key="1">
    <citation type="submission" date="2016-10" db="EMBL/GenBank/DDBJ databases">
        <authorList>
            <person name="de Groot N.N."/>
        </authorList>
    </citation>
    <scope>NUCLEOTIDE SEQUENCE [LARGE SCALE GENOMIC DNA]</scope>
    <source>
        <strain evidence="2 3">DSM 23310</strain>
    </source>
</reference>
<feature type="transmembrane region" description="Helical" evidence="1">
    <location>
        <begin position="135"/>
        <end position="159"/>
    </location>
</feature>
<organism evidence="2 3">
    <name type="scientific">Tepidimicrobium xylanilyticum</name>
    <dbReference type="NCBI Taxonomy" id="1123352"/>
    <lineage>
        <taxon>Bacteria</taxon>
        <taxon>Bacillati</taxon>
        <taxon>Bacillota</taxon>
        <taxon>Tissierellia</taxon>
        <taxon>Tissierellales</taxon>
        <taxon>Tepidimicrobiaceae</taxon>
        <taxon>Tepidimicrobium</taxon>
    </lineage>
</organism>
<name>A0A1H2XJ73_9FIRM</name>
<keyword evidence="1" id="KW-0472">Membrane</keyword>
<feature type="transmembrane region" description="Helical" evidence="1">
    <location>
        <begin position="7"/>
        <end position="23"/>
    </location>
</feature>
<evidence type="ECO:0000313" key="2">
    <source>
        <dbReference type="EMBL" id="SDW92836.1"/>
    </source>
</evidence>
<dbReference type="EMBL" id="FNNG01000005">
    <property type="protein sequence ID" value="SDW92836.1"/>
    <property type="molecule type" value="Genomic_DNA"/>
</dbReference>
<evidence type="ECO:0000313" key="3">
    <source>
        <dbReference type="Proteomes" id="UP000198828"/>
    </source>
</evidence>
<feature type="transmembrane region" description="Helical" evidence="1">
    <location>
        <begin position="77"/>
        <end position="95"/>
    </location>
</feature>
<keyword evidence="1" id="KW-0812">Transmembrane</keyword>
<dbReference type="Pfam" id="PF17099">
    <property type="entry name" value="TrpP"/>
    <property type="match status" value="1"/>
</dbReference>
<feature type="transmembrane region" description="Helical" evidence="1">
    <location>
        <begin position="102"/>
        <end position="123"/>
    </location>
</feature>
<proteinExistence type="predicted"/>
<dbReference type="AlphaFoldDB" id="A0A1H2XJ73"/>
<dbReference type="InterPro" id="IPR031360">
    <property type="entry name" value="TrpP"/>
</dbReference>